<accession>A0A379CJ11</accession>
<protein>
    <submittedName>
        <fullName evidence="1">Uncharacterized protein</fullName>
    </submittedName>
</protein>
<evidence type="ECO:0000313" key="1">
    <source>
        <dbReference type="EMBL" id="SUB61617.1"/>
    </source>
</evidence>
<evidence type="ECO:0000313" key="2">
    <source>
        <dbReference type="Proteomes" id="UP000255101"/>
    </source>
</evidence>
<name>A0A379CJ11_9FIRM</name>
<proteinExistence type="predicted"/>
<dbReference type="EMBL" id="UGTB01000004">
    <property type="protein sequence ID" value="SUB61617.1"/>
    <property type="molecule type" value="Genomic_DNA"/>
</dbReference>
<organism evidence="1 2">
    <name type="scientific">Peptostreptococcus anaerobius</name>
    <dbReference type="NCBI Taxonomy" id="1261"/>
    <lineage>
        <taxon>Bacteria</taxon>
        <taxon>Bacillati</taxon>
        <taxon>Bacillota</taxon>
        <taxon>Clostridia</taxon>
        <taxon>Peptostreptococcales</taxon>
        <taxon>Peptostreptococcaceae</taxon>
        <taxon>Peptostreptococcus</taxon>
    </lineage>
</organism>
<dbReference type="Proteomes" id="UP000255101">
    <property type="component" value="Unassembled WGS sequence"/>
</dbReference>
<sequence>MEYIINACSGIKIDVKKGQSIFINIRVKLVNH</sequence>
<gene>
    <name evidence="1" type="ORF">NCTC11460_01560</name>
</gene>
<reference evidence="1 2" key="1">
    <citation type="submission" date="2018-06" db="EMBL/GenBank/DDBJ databases">
        <authorList>
            <consortium name="Pathogen Informatics"/>
            <person name="Doyle S."/>
        </authorList>
    </citation>
    <scope>NUCLEOTIDE SEQUENCE [LARGE SCALE GENOMIC DNA]</scope>
    <source>
        <strain evidence="1 2">NCTC11460</strain>
    </source>
</reference>
<dbReference type="AlphaFoldDB" id="A0A379CJ11"/>